<keyword evidence="1" id="KW-0812">Transmembrane</keyword>
<evidence type="ECO:0000259" key="2">
    <source>
        <dbReference type="PROSITE" id="PS50943"/>
    </source>
</evidence>
<dbReference type="Proteomes" id="UP001236663">
    <property type="component" value="Unassembled WGS sequence"/>
</dbReference>
<feature type="transmembrane region" description="Helical" evidence="1">
    <location>
        <begin position="76"/>
        <end position="94"/>
    </location>
</feature>
<feature type="transmembrane region" description="Helical" evidence="1">
    <location>
        <begin position="177"/>
        <end position="196"/>
    </location>
</feature>
<reference evidence="4" key="1">
    <citation type="journal article" date="2019" name="Int. J. Syst. Evol. Microbiol.">
        <title>The Global Catalogue of Microorganisms (GCM) 10K type strain sequencing project: providing services to taxonomists for standard genome sequencing and annotation.</title>
        <authorList>
            <consortium name="The Broad Institute Genomics Platform"/>
            <consortium name="The Broad Institute Genome Sequencing Center for Infectious Disease"/>
            <person name="Wu L."/>
            <person name="Ma J."/>
        </authorList>
    </citation>
    <scope>NUCLEOTIDE SEQUENCE [LARGE SCALE GENOMIC DNA]</scope>
    <source>
        <strain evidence="4">CECT 7706</strain>
    </source>
</reference>
<protein>
    <submittedName>
        <fullName evidence="3">Helix-turn-helix transcriptional regulator</fullName>
    </submittedName>
</protein>
<dbReference type="SMART" id="SM00530">
    <property type="entry name" value="HTH_XRE"/>
    <property type="match status" value="1"/>
</dbReference>
<name>A0ABT8C6R1_9BACT</name>
<proteinExistence type="predicted"/>
<gene>
    <name evidence="3" type="ORF">QWZ15_11690</name>
</gene>
<evidence type="ECO:0000313" key="4">
    <source>
        <dbReference type="Proteomes" id="UP001236663"/>
    </source>
</evidence>
<dbReference type="InterPro" id="IPR001387">
    <property type="entry name" value="Cro/C1-type_HTH"/>
</dbReference>
<feature type="transmembrane region" description="Helical" evidence="1">
    <location>
        <begin position="146"/>
        <end position="165"/>
    </location>
</feature>
<dbReference type="RefSeq" id="WP_163386816.1">
    <property type="nucleotide sequence ID" value="NZ_JAUFQS010000010.1"/>
</dbReference>
<accession>A0ABT8C6R1</accession>
<keyword evidence="4" id="KW-1185">Reference proteome</keyword>
<keyword evidence="1" id="KW-0472">Membrane</keyword>
<feature type="domain" description="HTH cro/C1-type" evidence="2">
    <location>
        <begin position="10"/>
        <end position="65"/>
    </location>
</feature>
<keyword evidence="1" id="KW-1133">Transmembrane helix</keyword>
<evidence type="ECO:0000256" key="1">
    <source>
        <dbReference type="SAM" id="Phobius"/>
    </source>
</evidence>
<dbReference type="EMBL" id="JAUFQS010000010">
    <property type="protein sequence ID" value="MDN3688494.1"/>
    <property type="molecule type" value="Genomic_DNA"/>
</dbReference>
<dbReference type="Gene3D" id="1.10.260.40">
    <property type="entry name" value="lambda repressor-like DNA-binding domains"/>
    <property type="match status" value="1"/>
</dbReference>
<dbReference type="SUPFAM" id="SSF47413">
    <property type="entry name" value="lambda repressor-like DNA-binding domains"/>
    <property type="match status" value="1"/>
</dbReference>
<feature type="transmembrane region" description="Helical" evidence="1">
    <location>
        <begin position="115"/>
        <end position="134"/>
    </location>
</feature>
<organism evidence="3 4">
    <name type="scientific">Cyclobacterium jeungdonense</name>
    <dbReference type="NCBI Taxonomy" id="708087"/>
    <lineage>
        <taxon>Bacteria</taxon>
        <taxon>Pseudomonadati</taxon>
        <taxon>Bacteroidota</taxon>
        <taxon>Cytophagia</taxon>
        <taxon>Cytophagales</taxon>
        <taxon>Cyclobacteriaceae</taxon>
        <taxon>Cyclobacterium</taxon>
    </lineage>
</organism>
<dbReference type="InterPro" id="IPR010982">
    <property type="entry name" value="Lambda_DNA-bd_dom_sf"/>
</dbReference>
<dbReference type="Pfam" id="PF01381">
    <property type="entry name" value="HTH_3"/>
    <property type="match status" value="1"/>
</dbReference>
<dbReference type="PROSITE" id="PS50943">
    <property type="entry name" value="HTH_CROC1"/>
    <property type="match status" value="1"/>
</dbReference>
<dbReference type="CDD" id="cd00093">
    <property type="entry name" value="HTH_XRE"/>
    <property type="match status" value="1"/>
</dbReference>
<sequence>MKQPSLGIKIAGLRKAKGITQEELVERCNLNVRTLQRIEAGEVQPRLHTIKALFEALDHSWEEEATKANSETVSPIYIYLGMASGILYFFLAYFDIAMEIEWMGTDEKTVSYPLVLIKVFTFLTYTGFILGWLILEKHFPNFILRIALWVMIGSNLIWYCLDLFAIFSRQLTMESYYLVKVMGFGAAYAFLGAGYLGYGAPWGSMAKVIGALGLIAGIFLFSGIGVILGLVPLTLFELGQIALMVWGIKWLKNPPFSPLKTVSF</sequence>
<evidence type="ECO:0000313" key="3">
    <source>
        <dbReference type="EMBL" id="MDN3688494.1"/>
    </source>
</evidence>
<comment type="caution">
    <text evidence="3">The sequence shown here is derived from an EMBL/GenBank/DDBJ whole genome shotgun (WGS) entry which is preliminary data.</text>
</comment>
<feature type="transmembrane region" description="Helical" evidence="1">
    <location>
        <begin position="208"/>
        <end position="236"/>
    </location>
</feature>